<keyword evidence="3" id="KW-1185">Reference proteome</keyword>
<dbReference type="CDD" id="cd07040">
    <property type="entry name" value="HP"/>
    <property type="match status" value="1"/>
</dbReference>
<dbReference type="Gene3D" id="3.40.50.1240">
    <property type="entry name" value="Phosphoglycerate mutase-like"/>
    <property type="match status" value="1"/>
</dbReference>
<sequence>MSRILLARHGQASFGAADYDDLSPTGQEQSRVLGAALAARGVVPDLLVAGEMRRHAQTAAGVLAGAGWARDVEVDAGWNEFDHLQVLAVHDQPTTAEGESEKAAFQRWFEEATQRWTSGEHDESYDESFAAFTTRVGAALSRLADALPRSGTAVVLTSGGPVAWAAASLLADTDCARTDLWLRLNPVSINTGTSTIVRGSRGTTLVTFNAADHLSPDLITYR</sequence>
<dbReference type="SUPFAM" id="SSF53254">
    <property type="entry name" value="Phosphoglycerate mutase-like"/>
    <property type="match status" value="1"/>
</dbReference>
<dbReference type="PANTHER" id="PTHR20935:SF0">
    <property type="entry name" value="SERINE_THREONINE-PROTEIN PHOSPHATASE PGAM5, MITOCHONDRIAL"/>
    <property type="match status" value="1"/>
</dbReference>
<reference evidence="2 3" key="1">
    <citation type="submission" date="2020-09" db="EMBL/GenBank/DDBJ databases">
        <title>novel species in genus Nocardioides.</title>
        <authorList>
            <person name="Zhang G."/>
        </authorList>
    </citation>
    <scope>NUCLEOTIDE SEQUENCE [LARGE SCALE GENOMIC DNA]</scope>
    <source>
        <strain evidence="2 3">KCTC 39551</strain>
    </source>
</reference>
<accession>A0ABR8NBA9</accession>
<name>A0ABR8NBA9_9ACTN</name>
<comment type="caution">
    <text evidence="2">The sequence shown here is derived from an EMBL/GenBank/DDBJ whole genome shotgun (WGS) entry which is preliminary data.</text>
</comment>
<dbReference type="RefSeq" id="WP_191195070.1">
    <property type="nucleotide sequence ID" value="NZ_JACXYZ010000001.1"/>
</dbReference>
<organism evidence="2 3">
    <name type="scientific">Nocardioides cavernae</name>
    <dbReference type="NCBI Taxonomy" id="1921566"/>
    <lineage>
        <taxon>Bacteria</taxon>
        <taxon>Bacillati</taxon>
        <taxon>Actinomycetota</taxon>
        <taxon>Actinomycetes</taxon>
        <taxon>Propionibacteriales</taxon>
        <taxon>Nocardioidaceae</taxon>
        <taxon>Nocardioides</taxon>
    </lineage>
</organism>
<dbReference type="InterPro" id="IPR051021">
    <property type="entry name" value="Mito_Ser/Thr_phosphatase"/>
</dbReference>
<dbReference type="EMBL" id="JACXYZ010000001">
    <property type="protein sequence ID" value="MBD3925415.1"/>
    <property type="molecule type" value="Genomic_DNA"/>
</dbReference>
<protein>
    <submittedName>
        <fullName evidence="2">Histidine phosphatase family protein</fullName>
    </submittedName>
</protein>
<dbReference type="InterPro" id="IPR013078">
    <property type="entry name" value="His_Pase_superF_clade-1"/>
</dbReference>
<evidence type="ECO:0000256" key="1">
    <source>
        <dbReference type="ARBA" id="ARBA00022801"/>
    </source>
</evidence>
<proteinExistence type="predicted"/>
<dbReference type="InterPro" id="IPR029033">
    <property type="entry name" value="His_PPase_superfam"/>
</dbReference>
<evidence type="ECO:0000313" key="3">
    <source>
        <dbReference type="Proteomes" id="UP000618818"/>
    </source>
</evidence>
<gene>
    <name evidence="2" type="ORF">IEZ26_12325</name>
</gene>
<keyword evidence="1" id="KW-0378">Hydrolase</keyword>
<dbReference type="Pfam" id="PF00300">
    <property type="entry name" value="His_Phos_1"/>
    <property type="match status" value="1"/>
</dbReference>
<dbReference type="PANTHER" id="PTHR20935">
    <property type="entry name" value="PHOSPHOGLYCERATE MUTASE-RELATED"/>
    <property type="match status" value="1"/>
</dbReference>
<evidence type="ECO:0000313" key="2">
    <source>
        <dbReference type="EMBL" id="MBD3925415.1"/>
    </source>
</evidence>
<dbReference type="Proteomes" id="UP000618818">
    <property type="component" value="Unassembled WGS sequence"/>
</dbReference>